<evidence type="ECO:0000313" key="2">
    <source>
        <dbReference type="EMBL" id="MCK0085131.1"/>
    </source>
</evidence>
<proteinExistence type="predicted"/>
<sequence length="106" mass="11552">MKSVTEWTFEDKGDGTVEIHAKTEDSNSRDICRRLFFAFAAEGKAILSMTSKKANLEDVFIELTEGESGVERNGDREEQDIPAVADETGNAENSGSDSAESEGTDE</sequence>
<accession>A0AAW5F1R6</accession>
<name>A0AAW5F1R6_CLOSY</name>
<gene>
    <name evidence="2" type="ORF">K5I21_04420</name>
</gene>
<protein>
    <submittedName>
        <fullName evidence="2">Uncharacterized protein</fullName>
    </submittedName>
</protein>
<dbReference type="EMBL" id="JAINVB010000001">
    <property type="protein sequence ID" value="MCK0085131.1"/>
    <property type="molecule type" value="Genomic_DNA"/>
</dbReference>
<evidence type="ECO:0000256" key="1">
    <source>
        <dbReference type="SAM" id="MobiDB-lite"/>
    </source>
</evidence>
<dbReference type="AlphaFoldDB" id="A0AAW5F1R6"/>
<evidence type="ECO:0000313" key="3">
    <source>
        <dbReference type="Proteomes" id="UP001203136"/>
    </source>
</evidence>
<dbReference type="Proteomes" id="UP001203136">
    <property type="component" value="Unassembled WGS sequence"/>
</dbReference>
<reference evidence="2" key="1">
    <citation type="journal article" date="2022" name="Cell Host Microbe">
        <title>Colonization of the live biotherapeutic product VE303 and modulation of the microbiota and metabolites in healthy volunteers.</title>
        <authorList>
            <person name="Dsouza M."/>
            <person name="Menon R."/>
            <person name="Crossette E."/>
            <person name="Bhattarai S.K."/>
            <person name="Schneider J."/>
            <person name="Kim Y.G."/>
            <person name="Reddy S."/>
            <person name="Caballero S."/>
            <person name="Felix C."/>
            <person name="Cornacchione L."/>
            <person name="Hendrickson J."/>
            <person name="Watson A.R."/>
            <person name="Minot S.S."/>
            <person name="Greenfield N."/>
            <person name="Schopf L."/>
            <person name="Szabady R."/>
            <person name="Patarroyo J."/>
            <person name="Smith W."/>
            <person name="Harrison P."/>
            <person name="Kuijper E.J."/>
            <person name="Kelly C.P."/>
            <person name="Olle B."/>
            <person name="Bobilev D."/>
            <person name="Silber J.L."/>
            <person name="Bucci V."/>
            <person name="Roberts B."/>
            <person name="Faith J."/>
            <person name="Norman J.M."/>
        </authorList>
    </citation>
    <scope>NUCLEOTIDE SEQUENCE</scope>
    <source>
        <strain evidence="2">VE303-04</strain>
    </source>
</reference>
<organism evidence="2 3">
    <name type="scientific">Clostridium symbiosum</name>
    <name type="common">Bacteroides symbiosus</name>
    <dbReference type="NCBI Taxonomy" id="1512"/>
    <lineage>
        <taxon>Bacteria</taxon>
        <taxon>Bacillati</taxon>
        <taxon>Bacillota</taxon>
        <taxon>Clostridia</taxon>
        <taxon>Lachnospirales</taxon>
        <taxon>Lachnospiraceae</taxon>
        <taxon>Otoolea</taxon>
    </lineage>
</organism>
<comment type="caution">
    <text evidence="2">The sequence shown here is derived from an EMBL/GenBank/DDBJ whole genome shotgun (WGS) entry which is preliminary data.</text>
</comment>
<feature type="region of interest" description="Disordered" evidence="1">
    <location>
        <begin position="64"/>
        <end position="106"/>
    </location>
</feature>